<keyword evidence="3" id="KW-1185">Reference proteome</keyword>
<feature type="region of interest" description="Disordered" evidence="1">
    <location>
        <begin position="307"/>
        <end position="351"/>
    </location>
</feature>
<name>A0A9P6CR65_9AGAR</name>
<gene>
    <name evidence="2" type="ORF">BDN70DRAFT_897875</name>
</gene>
<evidence type="ECO:0000256" key="1">
    <source>
        <dbReference type="SAM" id="MobiDB-lite"/>
    </source>
</evidence>
<feature type="compositionally biased region" description="Low complexity" evidence="1">
    <location>
        <begin position="49"/>
        <end position="58"/>
    </location>
</feature>
<feature type="compositionally biased region" description="Basic and acidic residues" evidence="1">
    <location>
        <begin position="326"/>
        <end position="351"/>
    </location>
</feature>
<feature type="compositionally biased region" description="Basic and acidic residues" evidence="1">
    <location>
        <begin position="68"/>
        <end position="79"/>
    </location>
</feature>
<organism evidence="2 3">
    <name type="scientific">Pholiota conissans</name>
    <dbReference type="NCBI Taxonomy" id="109636"/>
    <lineage>
        <taxon>Eukaryota</taxon>
        <taxon>Fungi</taxon>
        <taxon>Dikarya</taxon>
        <taxon>Basidiomycota</taxon>
        <taxon>Agaricomycotina</taxon>
        <taxon>Agaricomycetes</taxon>
        <taxon>Agaricomycetidae</taxon>
        <taxon>Agaricales</taxon>
        <taxon>Agaricineae</taxon>
        <taxon>Strophariaceae</taxon>
        <taxon>Pholiota</taxon>
    </lineage>
</organism>
<sequence>MVVLRWASFVGPSSRPSSLHRWRPSILPPFVVTIFHPLVVASLSSSSIRPSPSFSHPSGLVSSFQGREAPRVAEKESGHIPRRRGVARGDDERGREGRKWWRTNINDHDLYSTPYRPLSFKLQLRNLVDKGAASLPSPFIPLKPTQIKGYMREIQNLAVRWGGDPEQLFQHMVINMEHLKDGGRLQHERVVATVVDRSTGYEYRASIERTQGGKISATKFVFRMPASTATIAGTGVTLNSAISNSSQDSLLKPAHAQNMLKNCYWFASLLMGVAKSCGGTVQTFERGVVVDWRVDIESADLSQPDAVASGVSKISTPAAPSGLVLEEQREQDRVKKELERKQSQRQQEDRE</sequence>
<dbReference type="EMBL" id="MU155317">
    <property type="protein sequence ID" value="KAF9475837.1"/>
    <property type="molecule type" value="Genomic_DNA"/>
</dbReference>
<dbReference type="Proteomes" id="UP000807469">
    <property type="component" value="Unassembled WGS sequence"/>
</dbReference>
<proteinExistence type="predicted"/>
<accession>A0A9P6CR65</accession>
<protein>
    <submittedName>
        <fullName evidence="2">Uncharacterized protein</fullName>
    </submittedName>
</protein>
<evidence type="ECO:0000313" key="3">
    <source>
        <dbReference type="Proteomes" id="UP000807469"/>
    </source>
</evidence>
<dbReference type="AlphaFoldDB" id="A0A9P6CR65"/>
<reference evidence="2" key="1">
    <citation type="submission" date="2020-11" db="EMBL/GenBank/DDBJ databases">
        <authorList>
            <consortium name="DOE Joint Genome Institute"/>
            <person name="Ahrendt S."/>
            <person name="Riley R."/>
            <person name="Andreopoulos W."/>
            <person name="Labutti K."/>
            <person name="Pangilinan J."/>
            <person name="Ruiz-Duenas F.J."/>
            <person name="Barrasa J.M."/>
            <person name="Sanchez-Garcia M."/>
            <person name="Camarero S."/>
            <person name="Miyauchi S."/>
            <person name="Serrano A."/>
            <person name="Linde D."/>
            <person name="Babiker R."/>
            <person name="Drula E."/>
            <person name="Ayuso-Fernandez I."/>
            <person name="Pacheco R."/>
            <person name="Padilla G."/>
            <person name="Ferreira P."/>
            <person name="Barriuso J."/>
            <person name="Kellner H."/>
            <person name="Castanera R."/>
            <person name="Alfaro M."/>
            <person name="Ramirez L."/>
            <person name="Pisabarro A.G."/>
            <person name="Kuo A."/>
            <person name="Tritt A."/>
            <person name="Lipzen A."/>
            <person name="He G."/>
            <person name="Yan M."/>
            <person name="Ng V."/>
            <person name="Cullen D."/>
            <person name="Martin F."/>
            <person name="Rosso M.-N."/>
            <person name="Henrissat B."/>
            <person name="Hibbett D."/>
            <person name="Martinez A.T."/>
            <person name="Grigoriev I.V."/>
        </authorList>
    </citation>
    <scope>NUCLEOTIDE SEQUENCE</scope>
    <source>
        <strain evidence="2">CIRM-BRFM 674</strain>
    </source>
</reference>
<feature type="region of interest" description="Disordered" evidence="1">
    <location>
        <begin position="49"/>
        <end position="94"/>
    </location>
</feature>
<comment type="caution">
    <text evidence="2">The sequence shown here is derived from an EMBL/GenBank/DDBJ whole genome shotgun (WGS) entry which is preliminary data.</text>
</comment>
<evidence type="ECO:0000313" key="2">
    <source>
        <dbReference type="EMBL" id="KAF9475837.1"/>
    </source>
</evidence>